<dbReference type="GO" id="GO:0008270">
    <property type="term" value="F:zinc ion binding"/>
    <property type="evidence" value="ECO:0007669"/>
    <property type="project" value="UniProtKB-KW"/>
</dbReference>
<dbReference type="SUPFAM" id="SSF57850">
    <property type="entry name" value="RING/U-box"/>
    <property type="match status" value="1"/>
</dbReference>
<dbReference type="Gene3D" id="3.30.40.10">
    <property type="entry name" value="Zinc/RING finger domain, C3HC4 (zinc finger)"/>
    <property type="match status" value="1"/>
</dbReference>
<feature type="region of interest" description="Disordered" evidence="5">
    <location>
        <begin position="167"/>
        <end position="190"/>
    </location>
</feature>
<evidence type="ECO:0000256" key="2">
    <source>
        <dbReference type="ARBA" id="ARBA00022771"/>
    </source>
</evidence>
<name>E4WT77_OIKDI</name>
<dbReference type="InterPro" id="IPR001841">
    <property type="entry name" value="Znf_RING"/>
</dbReference>
<keyword evidence="2 4" id="KW-0863">Zinc-finger</keyword>
<evidence type="ECO:0000259" key="6">
    <source>
        <dbReference type="PROSITE" id="PS50089"/>
    </source>
</evidence>
<proteinExistence type="predicted"/>
<dbReference type="PROSITE" id="PS50089">
    <property type="entry name" value="ZF_RING_2"/>
    <property type="match status" value="1"/>
</dbReference>
<evidence type="ECO:0000313" key="7">
    <source>
        <dbReference type="EMBL" id="CBY06880.1"/>
    </source>
</evidence>
<keyword evidence="3" id="KW-0862">Zinc</keyword>
<evidence type="ECO:0000256" key="3">
    <source>
        <dbReference type="ARBA" id="ARBA00022833"/>
    </source>
</evidence>
<dbReference type="InParanoid" id="E4WT77"/>
<evidence type="ECO:0000313" key="8">
    <source>
        <dbReference type="Proteomes" id="UP000001307"/>
    </source>
</evidence>
<gene>
    <name evidence="7" type="ORF">GSOID_T00005952001</name>
</gene>
<dbReference type="Proteomes" id="UP000001307">
    <property type="component" value="Unassembled WGS sequence"/>
</dbReference>
<dbReference type="PANTHER" id="PTHR10131:SF94">
    <property type="entry name" value="TNF RECEPTOR-ASSOCIATED FACTOR 4"/>
    <property type="match status" value="1"/>
</dbReference>
<organism evidence="7">
    <name type="scientific">Oikopleura dioica</name>
    <name type="common">Tunicate</name>
    <dbReference type="NCBI Taxonomy" id="34765"/>
    <lineage>
        <taxon>Eukaryota</taxon>
        <taxon>Metazoa</taxon>
        <taxon>Chordata</taxon>
        <taxon>Tunicata</taxon>
        <taxon>Appendicularia</taxon>
        <taxon>Copelata</taxon>
        <taxon>Oikopleuridae</taxon>
        <taxon>Oikopleura</taxon>
    </lineage>
</organism>
<accession>E4WT77</accession>
<dbReference type="OrthoDB" id="9049620at2759"/>
<evidence type="ECO:0000256" key="1">
    <source>
        <dbReference type="ARBA" id="ARBA00022723"/>
    </source>
</evidence>
<dbReference type="AlphaFoldDB" id="E4WT77"/>
<evidence type="ECO:0000256" key="4">
    <source>
        <dbReference type="PROSITE-ProRule" id="PRU00175"/>
    </source>
</evidence>
<dbReference type="PANTHER" id="PTHR10131">
    <property type="entry name" value="TNF RECEPTOR ASSOCIATED FACTOR"/>
    <property type="match status" value="1"/>
</dbReference>
<keyword evidence="8" id="KW-1185">Reference proteome</keyword>
<dbReference type="InterPro" id="IPR013083">
    <property type="entry name" value="Znf_RING/FYVE/PHD"/>
</dbReference>
<feature type="domain" description="RING-type" evidence="6">
    <location>
        <begin position="20"/>
        <end position="59"/>
    </location>
</feature>
<dbReference type="SMART" id="SM00184">
    <property type="entry name" value="RING"/>
    <property type="match status" value="1"/>
</dbReference>
<protein>
    <recommendedName>
        <fullName evidence="6">RING-type domain-containing protein</fullName>
    </recommendedName>
</protein>
<feature type="compositionally biased region" description="Acidic residues" evidence="5">
    <location>
        <begin position="181"/>
        <end position="190"/>
    </location>
</feature>
<sequence length="241" mass="28065">MPVEGNVLGFKNQTEEDFLCPLCMSIIGNPKETPCCRQIFCEYCLKKSLERTSDCPVCKAHICESRFLAPSKFFLAALNGLTISCKFEACKHPIVYEFREKHQSECVAEVKCEFCQITVMRKELENHHSECVGFLQNQIKIKDEMIKKQAQKIERMRINERIYGRGRRSLSPQVPPGEWERDQDEDSDWGDGERLIVEAQRAMMLNYNQEYNENNYPRLYGQRGVEDDLIEENLSDVMSDI</sequence>
<dbReference type="EMBL" id="FN653016">
    <property type="protein sequence ID" value="CBY06880.1"/>
    <property type="molecule type" value="Genomic_DNA"/>
</dbReference>
<evidence type="ECO:0000256" key="5">
    <source>
        <dbReference type="SAM" id="MobiDB-lite"/>
    </source>
</evidence>
<reference evidence="7" key="1">
    <citation type="journal article" date="2010" name="Science">
        <title>Plasticity of animal genome architecture unmasked by rapid evolution of a pelagic tunicate.</title>
        <authorList>
            <person name="Denoeud F."/>
            <person name="Henriet S."/>
            <person name="Mungpakdee S."/>
            <person name="Aury J.M."/>
            <person name="Da Silva C."/>
            <person name="Brinkmann H."/>
            <person name="Mikhaleva J."/>
            <person name="Olsen L.C."/>
            <person name="Jubin C."/>
            <person name="Canestro C."/>
            <person name="Bouquet J.M."/>
            <person name="Danks G."/>
            <person name="Poulain J."/>
            <person name="Campsteijn C."/>
            <person name="Adamski M."/>
            <person name="Cross I."/>
            <person name="Yadetie F."/>
            <person name="Muffato M."/>
            <person name="Louis A."/>
            <person name="Butcher S."/>
            <person name="Tsagkogeorga G."/>
            <person name="Konrad A."/>
            <person name="Singh S."/>
            <person name="Jensen M.F."/>
            <person name="Cong E.H."/>
            <person name="Eikeseth-Otteraa H."/>
            <person name="Noel B."/>
            <person name="Anthouard V."/>
            <person name="Porcel B.M."/>
            <person name="Kachouri-Lafond R."/>
            <person name="Nishino A."/>
            <person name="Ugolini M."/>
            <person name="Chourrout P."/>
            <person name="Nishida H."/>
            <person name="Aasland R."/>
            <person name="Huzurbazar S."/>
            <person name="Westhof E."/>
            <person name="Delsuc F."/>
            <person name="Lehrach H."/>
            <person name="Reinhardt R."/>
            <person name="Weissenbach J."/>
            <person name="Roy S.W."/>
            <person name="Artiguenave F."/>
            <person name="Postlethwait J.H."/>
            <person name="Manak J.R."/>
            <person name="Thompson E.M."/>
            <person name="Jaillon O."/>
            <person name="Du Pasquier L."/>
            <person name="Boudinot P."/>
            <person name="Liberles D.A."/>
            <person name="Volff J.N."/>
            <person name="Philippe H."/>
            <person name="Lenhard B."/>
            <person name="Roest Crollius H."/>
            <person name="Wincker P."/>
            <person name="Chourrout D."/>
        </authorList>
    </citation>
    <scope>NUCLEOTIDE SEQUENCE [LARGE SCALE GENOMIC DNA]</scope>
</reference>
<keyword evidence="1" id="KW-0479">Metal-binding</keyword>